<dbReference type="KEGG" id="vg:40075825"/>
<dbReference type="OrthoDB" id="34528at10239"/>
<accession>A0A1U9WQR3</accession>
<reference evidence="1" key="1">
    <citation type="submission" date="2017-10" db="EMBL/GenBank/DDBJ databases">
        <title>Sequence, genome organization and annotation of the thermophilic 47,7-kb bacterophage TO-84 that infects Geobacillus stearothermophilus.</title>
        <authorList>
            <person name="Skowron P.M."/>
            <person name="Kropinski A."/>
            <person name="Los M."/>
        </authorList>
    </citation>
    <scope>NUCLEOTIDE SEQUENCE [LARGE SCALE GENOMIC DNA]</scope>
</reference>
<protein>
    <recommendedName>
        <fullName evidence="3">Phage tail protein</fullName>
    </recommendedName>
</protein>
<keyword evidence="2" id="KW-1185">Reference proteome</keyword>
<evidence type="ECO:0008006" key="3">
    <source>
        <dbReference type="Google" id="ProtNLM"/>
    </source>
</evidence>
<evidence type="ECO:0000313" key="1">
    <source>
        <dbReference type="EMBL" id="AQY55116.1"/>
    </source>
</evidence>
<evidence type="ECO:0000313" key="2">
    <source>
        <dbReference type="Proteomes" id="UP000225660"/>
    </source>
</evidence>
<dbReference type="EMBL" id="KY565347">
    <property type="protein sequence ID" value="AQY55116.1"/>
    <property type="molecule type" value="Genomic_DNA"/>
</dbReference>
<dbReference type="RefSeq" id="YP_009600063.1">
    <property type="nucleotide sequence ID" value="NC_041918.2"/>
</dbReference>
<organism evidence="1 2">
    <name type="scientific">Geobacillus phage TP-84</name>
    <dbReference type="NCBI Taxonomy" id="1965361"/>
    <lineage>
        <taxon>Viruses</taxon>
        <taxon>Duplodnaviria</taxon>
        <taxon>Heunggongvirae</taxon>
        <taxon>Uroviricota</taxon>
        <taxon>Caudoviricetes</taxon>
        <taxon>Saundersvirus</taxon>
        <taxon>Saundersvirus Tp84</taxon>
    </lineage>
</organism>
<dbReference type="GeneID" id="40075825"/>
<name>A0A1U9WQR3_9CAUD</name>
<proteinExistence type="predicted"/>
<sequence>MPGVNIPFGLATITVGDPQDPNKIVFDGVNYFQAEGGELNIEPELEPIELQDFGATPYDERINGYTCELTIVVGQNDLKLMRKLFAYHSEIVDEGTGEVIGLTDEKIGASMRDKAVPVTIHPREMGSDTSLDIHIYKMSGVGAFNRTYENAQGSYEVTLRAYPRDGADPTKPGNFYYIGDTDPNA</sequence>
<dbReference type="Proteomes" id="UP000225660">
    <property type="component" value="Segment"/>
</dbReference>